<dbReference type="RefSeq" id="WP_238237804.1">
    <property type="nucleotide sequence ID" value="NZ_BPQQ01000049.1"/>
</dbReference>
<accession>A0ABQ4SIF4</accession>
<dbReference type="PANTHER" id="PTHR43155:SF2">
    <property type="entry name" value="CYCLIC DI-GMP PHOSPHODIESTERASE PA4108"/>
    <property type="match status" value="1"/>
</dbReference>
<sequence>MATSTILLLTDAPERGKRLARDLEPLATCQIIDVLNLDESRTQVPGPSVRCVVSDASLASSATIGELRFHLERLKGRSIPYLCLLHEDTPRSRMQAIVLGATGILRADAAPQQVLSDLTKLLPREAPRGGCLPHANAARSVLTRMFEMGGRGQSIAPAIVAAGAREVEQAVVQAGVREWLDVVWQFDDATHQHCLLVAGLAAGFARQLGFTPPDCQRLTQAALLHDVGKSRVPLHILNKPGPLTPDEQRVMRTHPVAGVTLLAGGDFAPDLLAVVRSHHEYLDGSGYPDGLRGGAIPDLVRLVTVCDIFAALIERRPYRAMMSGDKAYALLTGMGDKLDQALVGAFRPLASASSFADNSAPA</sequence>
<dbReference type="EMBL" id="BPQQ01000049">
    <property type="protein sequence ID" value="GJE02218.1"/>
    <property type="molecule type" value="Genomic_DNA"/>
</dbReference>
<dbReference type="InterPro" id="IPR003607">
    <property type="entry name" value="HD/PDEase_dom"/>
</dbReference>
<dbReference type="CDD" id="cd00077">
    <property type="entry name" value="HDc"/>
    <property type="match status" value="1"/>
</dbReference>
<dbReference type="SMART" id="SM00471">
    <property type="entry name" value="HDc"/>
    <property type="match status" value="1"/>
</dbReference>
<gene>
    <name evidence="2" type="ORF">GMJLKIPL_4162</name>
</gene>
<feature type="domain" description="HD-GYP" evidence="1">
    <location>
        <begin position="168"/>
        <end position="362"/>
    </location>
</feature>
<comment type="caution">
    <text evidence="2">The sequence shown here is derived from an EMBL/GenBank/DDBJ whole genome shotgun (WGS) entry which is preliminary data.</text>
</comment>
<evidence type="ECO:0000259" key="1">
    <source>
        <dbReference type="PROSITE" id="PS51832"/>
    </source>
</evidence>
<proteinExistence type="predicted"/>
<evidence type="ECO:0000313" key="3">
    <source>
        <dbReference type="Proteomes" id="UP001055153"/>
    </source>
</evidence>
<organism evidence="2 3">
    <name type="scientific">Methylobacterium isbiliense</name>
    <dbReference type="NCBI Taxonomy" id="315478"/>
    <lineage>
        <taxon>Bacteria</taxon>
        <taxon>Pseudomonadati</taxon>
        <taxon>Pseudomonadota</taxon>
        <taxon>Alphaproteobacteria</taxon>
        <taxon>Hyphomicrobiales</taxon>
        <taxon>Methylobacteriaceae</taxon>
        <taxon>Methylobacterium</taxon>
    </lineage>
</organism>
<protein>
    <recommendedName>
        <fullName evidence="1">HD-GYP domain-containing protein</fullName>
    </recommendedName>
</protein>
<reference evidence="2" key="1">
    <citation type="journal article" date="2021" name="Front. Microbiol.">
        <title>Comprehensive Comparative Genomics and Phenotyping of Methylobacterium Species.</title>
        <authorList>
            <person name="Alessa O."/>
            <person name="Ogura Y."/>
            <person name="Fujitani Y."/>
            <person name="Takami H."/>
            <person name="Hayashi T."/>
            <person name="Sahin N."/>
            <person name="Tani A."/>
        </authorList>
    </citation>
    <scope>NUCLEOTIDE SEQUENCE</scope>
    <source>
        <strain evidence="2">DSM 17168</strain>
    </source>
</reference>
<reference evidence="2" key="2">
    <citation type="submission" date="2021-08" db="EMBL/GenBank/DDBJ databases">
        <authorList>
            <person name="Tani A."/>
            <person name="Ola A."/>
            <person name="Ogura Y."/>
            <person name="Katsura K."/>
            <person name="Hayashi T."/>
        </authorList>
    </citation>
    <scope>NUCLEOTIDE SEQUENCE</scope>
    <source>
        <strain evidence="2">DSM 17168</strain>
    </source>
</reference>
<evidence type="ECO:0000313" key="2">
    <source>
        <dbReference type="EMBL" id="GJE02218.1"/>
    </source>
</evidence>
<keyword evidence="3" id="KW-1185">Reference proteome</keyword>
<dbReference type="Gene3D" id="1.10.3210.10">
    <property type="entry name" value="Hypothetical protein af1432"/>
    <property type="match status" value="1"/>
</dbReference>
<name>A0ABQ4SIF4_9HYPH</name>
<dbReference type="PROSITE" id="PS51832">
    <property type="entry name" value="HD_GYP"/>
    <property type="match status" value="1"/>
</dbReference>
<dbReference type="SUPFAM" id="SSF109604">
    <property type="entry name" value="HD-domain/PDEase-like"/>
    <property type="match status" value="1"/>
</dbReference>
<dbReference type="Pfam" id="PF13487">
    <property type="entry name" value="HD_5"/>
    <property type="match status" value="1"/>
</dbReference>
<dbReference type="InterPro" id="IPR037522">
    <property type="entry name" value="HD_GYP_dom"/>
</dbReference>
<dbReference type="PANTHER" id="PTHR43155">
    <property type="entry name" value="CYCLIC DI-GMP PHOSPHODIESTERASE PA4108-RELATED"/>
    <property type="match status" value="1"/>
</dbReference>
<dbReference type="InterPro" id="IPR006675">
    <property type="entry name" value="HDIG_dom"/>
</dbReference>
<dbReference type="NCBIfam" id="TIGR00277">
    <property type="entry name" value="HDIG"/>
    <property type="match status" value="1"/>
</dbReference>
<dbReference type="Proteomes" id="UP001055153">
    <property type="component" value="Unassembled WGS sequence"/>
</dbReference>